<feature type="domain" description="Translation initiation factor 3 N-terminal" evidence="6">
    <location>
        <begin position="171"/>
        <end position="238"/>
    </location>
</feature>
<proteinExistence type="inferred from homology"/>
<dbReference type="Gene3D" id="3.10.20.80">
    <property type="entry name" value="Translation initiation factor 3 (IF-3), N-terminal domain"/>
    <property type="match status" value="1"/>
</dbReference>
<protein>
    <recommendedName>
        <fullName evidence="6">Translation initiation factor 3 N-terminal domain-containing protein</fullName>
    </recommendedName>
</protein>
<evidence type="ECO:0000313" key="8">
    <source>
        <dbReference type="Proteomes" id="UP000593565"/>
    </source>
</evidence>
<reference evidence="7 8" key="1">
    <citation type="submission" date="2020-02" db="EMBL/GenBank/DDBJ databases">
        <title>A chromosome-scale genome assembly of the black bullhead catfish (Ameiurus melas).</title>
        <authorList>
            <person name="Wen M."/>
            <person name="Zham M."/>
            <person name="Cabau C."/>
            <person name="Klopp C."/>
            <person name="Donnadieu C."/>
            <person name="Roques C."/>
            <person name="Bouchez O."/>
            <person name="Lampietro C."/>
            <person name="Jouanno E."/>
            <person name="Herpin A."/>
            <person name="Louis A."/>
            <person name="Berthelot C."/>
            <person name="Parey E."/>
            <person name="Roest-Crollius H."/>
            <person name="Braasch I."/>
            <person name="Postlethwait J."/>
            <person name="Robinson-Rechavi M."/>
            <person name="Echchiki A."/>
            <person name="Begum T."/>
            <person name="Montfort J."/>
            <person name="Schartl M."/>
            <person name="Bobe J."/>
            <person name="Guiguen Y."/>
        </authorList>
    </citation>
    <scope>NUCLEOTIDE SEQUENCE [LARGE SCALE GENOMIC DNA]</scope>
    <source>
        <strain evidence="7">M_S1</strain>
        <tissue evidence="7">Blood</tissue>
    </source>
</reference>
<evidence type="ECO:0000256" key="5">
    <source>
        <dbReference type="SAM" id="SignalP"/>
    </source>
</evidence>
<name>A0A7J5ZT41_AMEME</name>
<dbReference type="Pfam" id="PF05198">
    <property type="entry name" value="IF3_N"/>
    <property type="match status" value="1"/>
</dbReference>
<evidence type="ECO:0000256" key="3">
    <source>
        <dbReference type="ARBA" id="ARBA00022917"/>
    </source>
</evidence>
<dbReference type="GO" id="GO:0043022">
    <property type="term" value="F:ribosome binding"/>
    <property type="evidence" value="ECO:0007669"/>
    <property type="project" value="TreeGrafter"/>
</dbReference>
<evidence type="ECO:0000256" key="4">
    <source>
        <dbReference type="SAM" id="MobiDB-lite"/>
    </source>
</evidence>
<dbReference type="AlphaFoldDB" id="A0A7J5ZT41"/>
<dbReference type="PANTHER" id="PTHR10938:SF0">
    <property type="entry name" value="TRANSLATION INITIATION FACTOR IF-3, MITOCHONDRIAL"/>
    <property type="match status" value="1"/>
</dbReference>
<keyword evidence="3" id="KW-0648">Protein biosynthesis</keyword>
<feature type="signal peptide" evidence="5">
    <location>
        <begin position="1"/>
        <end position="28"/>
    </location>
</feature>
<evidence type="ECO:0000313" key="7">
    <source>
        <dbReference type="EMBL" id="KAF4072827.1"/>
    </source>
</evidence>
<dbReference type="Proteomes" id="UP000593565">
    <property type="component" value="Unassembled WGS sequence"/>
</dbReference>
<dbReference type="NCBIfam" id="TIGR00168">
    <property type="entry name" value="infC"/>
    <property type="match status" value="1"/>
</dbReference>
<comment type="caution">
    <text evidence="7">The sequence shown here is derived from an EMBL/GenBank/DDBJ whole genome shotgun (WGS) entry which is preliminary data.</text>
</comment>
<sequence length="376" mass="42083">MATACTVTSDLCLFLFWWWGLPEAPVDRQRLTCSCESVEKTTDTEADARGRHDTTSSTRADGRTLPVNEKVHASKLVYLAGKRMSLGCLRLALSRAARASCPATNPVTLLLLYKPQSNRTTWGYLGVKLQQWTLFSTVAGDDGDAAEDEPQEKKKKKKRDPKARSTISSVGRKIFQRHLLLLDEEGENLGTMHRADALRLMDEKGLKLVPVNEHAEPPVYRLMSGKQIHEEQMKLREKQKTKATGVVQVKDLTLSSDIAPHDLDTKLKQVTSWLEKKHHVRLTLKPRRDQSEQALDSVLDEMVGRITAPLGFVNKPKLIREGRAASCVLRPPSAKELQAQGTRPATQTPPNTHKPNPEKQEPPGSPSERDRDSQQQ</sequence>
<dbReference type="GO" id="GO:0005739">
    <property type="term" value="C:mitochondrion"/>
    <property type="evidence" value="ECO:0007669"/>
    <property type="project" value="TreeGrafter"/>
</dbReference>
<feature type="region of interest" description="Disordered" evidence="4">
    <location>
        <begin position="329"/>
        <end position="376"/>
    </location>
</feature>
<dbReference type="GO" id="GO:0003743">
    <property type="term" value="F:translation initiation factor activity"/>
    <property type="evidence" value="ECO:0007669"/>
    <property type="project" value="UniProtKB-KW"/>
</dbReference>
<dbReference type="GO" id="GO:0070124">
    <property type="term" value="P:mitochondrial translational initiation"/>
    <property type="evidence" value="ECO:0007669"/>
    <property type="project" value="TreeGrafter"/>
</dbReference>
<dbReference type="SUPFAM" id="SSF55200">
    <property type="entry name" value="Translation initiation factor IF3, C-terminal domain"/>
    <property type="match status" value="1"/>
</dbReference>
<feature type="region of interest" description="Disordered" evidence="4">
    <location>
        <begin position="142"/>
        <end position="168"/>
    </location>
</feature>
<dbReference type="PANTHER" id="PTHR10938">
    <property type="entry name" value="TRANSLATION INITIATION FACTOR IF-3"/>
    <property type="match status" value="1"/>
</dbReference>
<evidence type="ECO:0000256" key="2">
    <source>
        <dbReference type="ARBA" id="ARBA00022540"/>
    </source>
</evidence>
<keyword evidence="5" id="KW-0732">Signal</keyword>
<dbReference type="FunFam" id="3.10.20.80:FF:000002">
    <property type="entry name" value="Mitochondrial translational initiation factor 3"/>
    <property type="match status" value="1"/>
</dbReference>
<gene>
    <name evidence="7" type="ORF">AMELA_G00251780</name>
</gene>
<comment type="similarity">
    <text evidence="1">Belongs to the IF-3 family.</text>
</comment>
<dbReference type="InterPro" id="IPR036788">
    <property type="entry name" value="T_IF-3_C_sf"/>
</dbReference>
<feature type="chain" id="PRO_5029542705" description="Translation initiation factor 3 N-terminal domain-containing protein" evidence="5">
    <location>
        <begin position="29"/>
        <end position="376"/>
    </location>
</feature>
<feature type="compositionally biased region" description="Polar residues" evidence="4">
    <location>
        <begin position="339"/>
        <end position="354"/>
    </location>
</feature>
<feature type="compositionally biased region" description="Basic and acidic residues" evidence="4">
    <location>
        <begin position="355"/>
        <end position="376"/>
    </location>
</feature>
<organism evidence="7 8">
    <name type="scientific">Ameiurus melas</name>
    <name type="common">Black bullhead</name>
    <name type="synonym">Silurus melas</name>
    <dbReference type="NCBI Taxonomy" id="219545"/>
    <lineage>
        <taxon>Eukaryota</taxon>
        <taxon>Metazoa</taxon>
        <taxon>Chordata</taxon>
        <taxon>Craniata</taxon>
        <taxon>Vertebrata</taxon>
        <taxon>Euteleostomi</taxon>
        <taxon>Actinopterygii</taxon>
        <taxon>Neopterygii</taxon>
        <taxon>Teleostei</taxon>
        <taxon>Ostariophysi</taxon>
        <taxon>Siluriformes</taxon>
        <taxon>Ictaluridae</taxon>
        <taxon>Ameiurus</taxon>
    </lineage>
</organism>
<dbReference type="InterPro" id="IPR001288">
    <property type="entry name" value="Translation_initiation_fac_3"/>
</dbReference>
<dbReference type="SUPFAM" id="SSF54364">
    <property type="entry name" value="Translation initiation factor IF3, N-terminal domain"/>
    <property type="match status" value="1"/>
</dbReference>
<evidence type="ECO:0000259" key="6">
    <source>
        <dbReference type="Pfam" id="PF05198"/>
    </source>
</evidence>
<dbReference type="EMBL" id="JAAGNN010000024">
    <property type="protein sequence ID" value="KAF4072827.1"/>
    <property type="molecule type" value="Genomic_DNA"/>
</dbReference>
<dbReference type="Gene3D" id="3.30.110.10">
    <property type="entry name" value="Translation initiation factor 3 (IF-3), C-terminal domain"/>
    <property type="match status" value="1"/>
</dbReference>
<keyword evidence="8" id="KW-1185">Reference proteome</keyword>
<dbReference type="GO" id="GO:0032790">
    <property type="term" value="P:ribosome disassembly"/>
    <property type="evidence" value="ECO:0007669"/>
    <property type="project" value="TreeGrafter"/>
</dbReference>
<dbReference type="InterPro" id="IPR036787">
    <property type="entry name" value="T_IF-3_N_sf"/>
</dbReference>
<dbReference type="InterPro" id="IPR019814">
    <property type="entry name" value="Translation_initiation_fac_3_N"/>
</dbReference>
<keyword evidence="2" id="KW-0396">Initiation factor</keyword>
<evidence type="ECO:0000256" key="1">
    <source>
        <dbReference type="ARBA" id="ARBA00005439"/>
    </source>
</evidence>
<accession>A0A7J5ZT41</accession>